<evidence type="ECO:0000313" key="1">
    <source>
        <dbReference type="EMBL" id="PSN73426.1"/>
    </source>
</evidence>
<dbReference type="Proteomes" id="UP000240883">
    <property type="component" value="Unassembled WGS sequence"/>
</dbReference>
<keyword evidence="2" id="KW-1185">Reference proteome</keyword>
<accession>A0A2T2P7B7</accession>
<proteinExistence type="predicted"/>
<dbReference type="OrthoDB" id="3880115at2759"/>
<gene>
    <name evidence="1" type="ORF">BS50DRAFT_653908</name>
</gene>
<evidence type="ECO:0000313" key="2">
    <source>
        <dbReference type="Proteomes" id="UP000240883"/>
    </source>
</evidence>
<dbReference type="EMBL" id="KZ678129">
    <property type="protein sequence ID" value="PSN73426.1"/>
    <property type="molecule type" value="Genomic_DNA"/>
</dbReference>
<sequence length="178" mass="20523">LPRELRDLIHDFYLRCDGCTYDHNSRKLHTAELEKIDLSLMYTCKQIATEMHGLPLQKNKVFFTTVYPKNLRSNAGKFAALLTRLHELKKSLLGRSQGFITSELMSEIQIQYPNLFPILDRIKTRGSCDNLTNETCGFPPSIHYDFVTECLRLLSKDPQFGPHITSTKWNSMGPRNTD</sequence>
<organism evidence="1 2">
    <name type="scientific">Corynespora cassiicola Philippines</name>
    <dbReference type="NCBI Taxonomy" id="1448308"/>
    <lineage>
        <taxon>Eukaryota</taxon>
        <taxon>Fungi</taxon>
        <taxon>Dikarya</taxon>
        <taxon>Ascomycota</taxon>
        <taxon>Pezizomycotina</taxon>
        <taxon>Dothideomycetes</taxon>
        <taxon>Pleosporomycetidae</taxon>
        <taxon>Pleosporales</taxon>
        <taxon>Corynesporascaceae</taxon>
        <taxon>Corynespora</taxon>
    </lineage>
</organism>
<reference evidence="1 2" key="1">
    <citation type="journal article" date="2018" name="Front. Microbiol.">
        <title>Genome-Wide Analysis of Corynespora cassiicola Leaf Fall Disease Putative Effectors.</title>
        <authorList>
            <person name="Lopez D."/>
            <person name="Ribeiro S."/>
            <person name="Label P."/>
            <person name="Fumanal B."/>
            <person name="Venisse J.S."/>
            <person name="Kohler A."/>
            <person name="de Oliveira R.R."/>
            <person name="Labutti K."/>
            <person name="Lipzen A."/>
            <person name="Lail K."/>
            <person name="Bauer D."/>
            <person name="Ohm R.A."/>
            <person name="Barry K.W."/>
            <person name="Spatafora J."/>
            <person name="Grigoriev I.V."/>
            <person name="Martin F.M."/>
            <person name="Pujade-Renaud V."/>
        </authorList>
    </citation>
    <scope>NUCLEOTIDE SEQUENCE [LARGE SCALE GENOMIC DNA]</scope>
    <source>
        <strain evidence="1 2">Philippines</strain>
    </source>
</reference>
<feature type="non-terminal residue" evidence="1">
    <location>
        <position position="1"/>
    </location>
</feature>
<protein>
    <submittedName>
        <fullName evidence="1">Uncharacterized protein</fullName>
    </submittedName>
</protein>
<name>A0A2T2P7B7_CORCC</name>
<dbReference type="AlphaFoldDB" id="A0A2T2P7B7"/>